<protein>
    <submittedName>
        <fullName evidence="4">Xylose-binding protein</fullName>
    </submittedName>
</protein>
<dbReference type="AlphaFoldDB" id="A0A1G7HSH7"/>
<evidence type="ECO:0000259" key="3">
    <source>
        <dbReference type="Pfam" id="PF13407"/>
    </source>
</evidence>
<dbReference type="PANTHER" id="PTHR30036">
    <property type="entry name" value="D-XYLOSE-BINDING PERIPLASMIC PROTEIN"/>
    <property type="match status" value="1"/>
</dbReference>
<evidence type="ECO:0000256" key="2">
    <source>
        <dbReference type="ARBA" id="ARBA00022729"/>
    </source>
</evidence>
<gene>
    <name evidence="4" type="ORF">SAMN05660662_0801</name>
</gene>
<dbReference type="SUPFAM" id="SSF53822">
    <property type="entry name" value="Periplasmic binding protein-like I"/>
    <property type="match status" value="1"/>
</dbReference>
<dbReference type="PROSITE" id="PS51257">
    <property type="entry name" value="PROKAR_LIPOPROTEIN"/>
    <property type="match status" value="1"/>
</dbReference>
<dbReference type="Proteomes" id="UP000199406">
    <property type="component" value="Unassembled WGS sequence"/>
</dbReference>
<proteinExistence type="predicted"/>
<evidence type="ECO:0000313" key="5">
    <source>
        <dbReference type="Proteomes" id="UP000199406"/>
    </source>
</evidence>
<feature type="domain" description="Periplasmic binding protein" evidence="3">
    <location>
        <begin position="40"/>
        <end position="309"/>
    </location>
</feature>
<keyword evidence="5" id="KW-1185">Reference proteome</keyword>
<dbReference type="GO" id="GO:0030288">
    <property type="term" value="C:outer membrane-bounded periplasmic space"/>
    <property type="evidence" value="ECO:0007669"/>
    <property type="project" value="TreeGrafter"/>
</dbReference>
<sequence>MDKRRGAALGLALTAVLAVTACESDSEGGGGGGDDDTLNIAFLLPESQTTRYESFDRPLFEAAVEDECPSDQTCKVLYSNANQDASQQQSQAEAAINNGADVLVLDPVDGDAAANIAATAKEKDIPVVAYDRSISDAEVAYYVSFDNVTVGETQAQALVDRLTEQGVTSGNIVMINGGPTDPNAKQFNEGAHNVFDESGFTLQPEGEDFFTPDWEPENAQSFMDGQIADLGPTGFVGVYAANDGTAGGAISAMQTAGINPLPPVTGQDAELAGIQRVVSGEQYMTVYKPIAPEAEKAAEVAVALAQGEEVEGDTTVNNGEMDVPSTLFDPIAVTAENVADTVVADGFWTVEDICTADYAAACAAIGLQ</sequence>
<accession>A0A1G7HSH7</accession>
<evidence type="ECO:0000256" key="1">
    <source>
        <dbReference type="ARBA" id="ARBA00004196"/>
    </source>
</evidence>
<dbReference type="InterPro" id="IPR028082">
    <property type="entry name" value="Peripla_BP_I"/>
</dbReference>
<name>A0A1G7HSH7_9ACTN</name>
<dbReference type="InterPro" id="IPR025997">
    <property type="entry name" value="SBP_2_dom"/>
</dbReference>
<dbReference type="GO" id="GO:0030246">
    <property type="term" value="F:carbohydrate binding"/>
    <property type="evidence" value="ECO:0007669"/>
    <property type="project" value="TreeGrafter"/>
</dbReference>
<dbReference type="OrthoDB" id="9773673at2"/>
<dbReference type="RefSeq" id="WP_091763770.1">
    <property type="nucleotide sequence ID" value="NZ_FNBT01000001.1"/>
</dbReference>
<dbReference type="Pfam" id="PF13407">
    <property type="entry name" value="Peripla_BP_4"/>
    <property type="match status" value="1"/>
</dbReference>
<dbReference type="InterPro" id="IPR050555">
    <property type="entry name" value="Bact_Solute-Bind_Prot2"/>
</dbReference>
<dbReference type="Gene3D" id="3.40.50.2300">
    <property type="match status" value="2"/>
</dbReference>
<dbReference type="EMBL" id="FNBT01000001">
    <property type="protein sequence ID" value="SDF03451.1"/>
    <property type="molecule type" value="Genomic_DNA"/>
</dbReference>
<keyword evidence="2" id="KW-0732">Signal</keyword>
<organism evidence="4 5">
    <name type="scientific">Blastococcus aurantiacus</name>
    <dbReference type="NCBI Taxonomy" id="1550231"/>
    <lineage>
        <taxon>Bacteria</taxon>
        <taxon>Bacillati</taxon>
        <taxon>Actinomycetota</taxon>
        <taxon>Actinomycetes</taxon>
        <taxon>Geodermatophilales</taxon>
        <taxon>Geodermatophilaceae</taxon>
        <taxon>Blastococcus</taxon>
    </lineage>
</organism>
<reference evidence="5" key="1">
    <citation type="submission" date="2016-10" db="EMBL/GenBank/DDBJ databases">
        <authorList>
            <person name="Varghese N."/>
            <person name="Submissions S."/>
        </authorList>
    </citation>
    <scope>NUCLEOTIDE SEQUENCE [LARGE SCALE GENOMIC DNA]</scope>
    <source>
        <strain evidence="5">DSM 44268</strain>
    </source>
</reference>
<comment type="subcellular location">
    <subcellularLocation>
        <location evidence="1">Cell envelope</location>
    </subcellularLocation>
</comment>
<dbReference type="PANTHER" id="PTHR30036:SF1">
    <property type="entry name" value="D-XYLOSE-BINDING PERIPLASMIC PROTEIN"/>
    <property type="match status" value="1"/>
</dbReference>
<dbReference type="STRING" id="1550231.SAMN05660662_0801"/>
<evidence type="ECO:0000313" key="4">
    <source>
        <dbReference type="EMBL" id="SDF03451.1"/>
    </source>
</evidence>